<reference evidence="1 2" key="1">
    <citation type="journal article" date="2019" name="Int. J. Syst. Evol. Microbiol.">
        <title>The Global Catalogue of Microorganisms (GCM) 10K type strain sequencing project: providing services to taxonomists for standard genome sequencing and annotation.</title>
        <authorList>
            <consortium name="The Broad Institute Genomics Platform"/>
            <consortium name="The Broad Institute Genome Sequencing Center for Infectious Disease"/>
            <person name="Wu L."/>
            <person name="Ma J."/>
        </authorList>
    </citation>
    <scope>NUCLEOTIDE SEQUENCE [LARGE SCALE GENOMIC DNA]</scope>
    <source>
        <strain evidence="1 2">GX26</strain>
    </source>
</reference>
<organism evidence="1 2">
    <name type="scientific">Halorubellus litoreus</name>
    <dbReference type="NCBI Taxonomy" id="755308"/>
    <lineage>
        <taxon>Archaea</taxon>
        <taxon>Methanobacteriati</taxon>
        <taxon>Methanobacteriota</taxon>
        <taxon>Stenosarchaea group</taxon>
        <taxon>Halobacteria</taxon>
        <taxon>Halobacteriales</taxon>
        <taxon>Halorubellaceae</taxon>
        <taxon>Halorubellus</taxon>
    </lineage>
</organism>
<dbReference type="AlphaFoldDB" id="A0ABD5V9Y5"/>
<accession>A0ABD5V9Y5</accession>
<proteinExistence type="predicted"/>
<dbReference type="EMBL" id="JBHSXN010000001">
    <property type="protein sequence ID" value="MFC6952234.1"/>
    <property type="molecule type" value="Genomic_DNA"/>
</dbReference>
<dbReference type="RefSeq" id="WP_336349225.1">
    <property type="nucleotide sequence ID" value="NZ_JAZAQL010000001.1"/>
</dbReference>
<dbReference type="Proteomes" id="UP001596395">
    <property type="component" value="Unassembled WGS sequence"/>
</dbReference>
<sequence length="125" mass="14285">MIVAWVTQRLAKLDKDVVTQAQATLLGGFRDSDLDKVAQAVEYPREVHKADAERVDGRTLPEELLVDGEPLTLRRFSNDDGDTIGSEWIYSDDTTLRRENSQHWPMQSTHYGSDRIRVSHPFDDD</sequence>
<evidence type="ECO:0000313" key="1">
    <source>
        <dbReference type="EMBL" id="MFC6952234.1"/>
    </source>
</evidence>
<protein>
    <submittedName>
        <fullName evidence="1">Uncharacterized protein</fullName>
    </submittedName>
</protein>
<evidence type="ECO:0000313" key="2">
    <source>
        <dbReference type="Proteomes" id="UP001596395"/>
    </source>
</evidence>
<gene>
    <name evidence="1" type="ORF">ACFQGB_05110</name>
</gene>
<keyword evidence="2" id="KW-1185">Reference proteome</keyword>
<comment type="caution">
    <text evidence="1">The sequence shown here is derived from an EMBL/GenBank/DDBJ whole genome shotgun (WGS) entry which is preliminary data.</text>
</comment>
<name>A0ABD5V9Y5_9EURY</name>